<dbReference type="Proteomes" id="UP001500837">
    <property type="component" value="Unassembled WGS sequence"/>
</dbReference>
<evidence type="ECO:0000256" key="1">
    <source>
        <dbReference type="SAM" id="Phobius"/>
    </source>
</evidence>
<evidence type="ECO:0000313" key="2">
    <source>
        <dbReference type="EMBL" id="GAA0303921.1"/>
    </source>
</evidence>
<keyword evidence="1" id="KW-0472">Membrane</keyword>
<comment type="caution">
    <text evidence="2">The sequence shown here is derived from an EMBL/GenBank/DDBJ whole genome shotgun (WGS) entry which is preliminary data.</text>
</comment>
<gene>
    <name evidence="2" type="ORF">GCM10009066_17390</name>
</gene>
<sequence>MRRALVVLLLVAAALIAAPASAPVSATYVYSDSMSPTIPENGGFLIVPAGDVHTGEIVLFEGGPGGSGYTAHRIVEETPQGFVTKGDNNNIADQRAGYPYVQRSEIHGQVFGVGGSPLVVPQLGLVVQFVRANEFLLLGLGALAFLFSWRTDGGGSSRSGGDRPISSHRMLALTAIAVLVGLTTVTTVGATTTQMTFSIQDDPAAQAPAPIIEAGTSHTVNATFSPPAESPITTRVANARGARIVDRTLKESGETYRVRIPPQQEVGQYHARISVRRYPAVLPRGATRALANVHPLLAALITNGIVTGAFYLVALLVLGPDVPMRSSELRAFGLWR</sequence>
<dbReference type="InterPro" id="IPR036286">
    <property type="entry name" value="LexA/Signal_pep-like_sf"/>
</dbReference>
<protein>
    <recommendedName>
        <fullName evidence="4">Signal peptidase I</fullName>
    </recommendedName>
</protein>
<dbReference type="CDD" id="cd06530">
    <property type="entry name" value="S26_SPase_I"/>
    <property type="match status" value="1"/>
</dbReference>
<feature type="transmembrane region" description="Helical" evidence="1">
    <location>
        <begin position="129"/>
        <end position="149"/>
    </location>
</feature>
<dbReference type="InterPro" id="IPR019533">
    <property type="entry name" value="Peptidase_S26"/>
</dbReference>
<dbReference type="EMBL" id="BAAABL010000050">
    <property type="protein sequence ID" value="GAA0303921.1"/>
    <property type="molecule type" value="Genomic_DNA"/>
</dbReference>
<accession>A0AAV3S7V7</accession>
<evidence type="ECO:0008006" key="4">
    <source>
        <dbReference type="Google" id="ProtNLM"/>
    </source>
</evidence>
<keyword evidence="1" id="KW-1133">Transmembrane helix</keyword>
<organism evidence="2 3">
    <name type="scientific">Halarchaeum salinum</name>
    <dbReference type="NCBI Taxonomy" id="489912"/>
    <lineage>
        <taxon>Archaea</taxon>
        <taxon>Methanobacteriati</taxon>
        <taxon>Methanobacteriota</taxon>
        <taxon>Stenosarchaea group</taxon>
        <taxon>Halobacteria</taxon>
        <taxon>Halobacteriales</taxon>
        <taxon>Halobacteriaceae</taxon>
    </lineage>
</organism>
<name>A0AAV3S7V7_9EURY</name>
<feature type="transmembrane region" description="Helical" evidence="1">
    <location>
        <begin position="296"/>
        <end position="318"/>
    </location>
</feature>
<evidence type="ECO:0000313" key="3">
    <source>
        <dbReference type="Proteomes" id="UP001500837"/>
    </source>
</evidence>
<dbReference type="GO" id="GO:0004252">
    <property type="term" value="F:serine-type endopeptidase activity"/>
    <property type="evidence" value="ECO:0007669"/>
    <property type="project" value="InterPro"/>
</dbReference>
<reference evidence="2 3" key="1">
    <citation type="journal article" date="2019" name="Int. J. Syst. Evol. Microbiol.">
        <title>The Global Catalogue of Microorganisms (GCM) 10K type strain sequencing project: providing services to taxonomists for standard genome sequencing and annotation.</title>
        <authorList>
            <consortium name="The Broad Institute Genomics Platform"/>
            <consortium name="The Broad Institute Genome Sequencing Center for Infectious Disease"/>
            <person name="Wu L."/>
            <person name="Ma J."/>
        </authorList>
    </citation>
    <scope>NUCLEOTIDE SEQUENCE [LARGE SCALE GENOMIC DNA]</scope>
    <source>
        <strain evidence="2 3">JCM 16330</strain>
    </source>
</reference>
<proteinExistence type="predicted"/>
<dbReference type="AlphaFoldDB" id="A0AAV3S7V7"/>
<dbReference type="GO" id="GO:0006465">
    <property type="term" value="P:signal peptide processing"/>
    <property type="evidence" value="ECO:0007669"/>
    <property type="project" value="InterPro"/>
</dbReference>
<dbReference type="SUPFAM" id="SSF51306">
    <property type="entry name" value="LexA/Signal peptidase"/>
    <property type="match status" value="1"/>
</dbReference>
<keyword evidence="3" id="KW-1185">Reference proteome</keyword>
<feature type="transmembrane region" description="Helical" evidence="1">
    <location>
        <begin position="170"/>
        <end position="190"/>
    </location>
</feature>
<keyword evidence="1" id="KW-0812">Transmembrane</keyword>
<dbReference type="RefSeq" id="WP_211312779.1">
    <property type="nucleotide sequence ID" value="NZ_BAAABL010000050.1"/>
</dbReference>